<feature type="region of interest" description="Disordered" evidence="1">
    <location>
        <begin position="24"/>
        <end position="54"/>
    </location>
</feature>
<evidence type="ECO:0000256" key="2">
    <source>
        <dbReference type="SAM" id="SignalP"/>
    </source>
</evidence>
<evidence type="ECO:0000256" key="1">
    <source>
        <dbReference type="SAM" id="MobiDB-lite"/>
    </source>
</evidence>
<evidence type="ECO:0000313" key="3">
    <source>
        <dbReference type="EMBL" id="GAA3948897.1"/>
    </source>
</evidence>
<dbReference type="RefSeq" id="WP_344802966.1">
    <property type="nucleotide sequence ID" value="NZ_BAABBO010000001.1"/>
</dbReference>
<sequence length="336" mass="35420">MSFPLNVFLAASIALSLIACSSSDNDSDPVQNSDPVAQQPDRSGAGQTPPGEPQVLTGVFLDSPVANIDYRTASRSGVTSAQGEFTYLPGESVTFAIGDLALPEVTAAPVVTPLDMSADATINDEVTNIIRLLQSLDVDGNPENGITISEQAKLNATQVIFAQTVADFAASTAVTQLLPNSGLSIIRIGLIPVIDAISHLEAQLARLEGSIDPGADGDPVTPDTRPYDPASPSGLWVLEPTAENGLASAVLVSFVSDDNLLVTRRCLVNGAMTDVLLQGTWQFNTGNGVISTFIVRSADQVCDDNSDDVFSTRRLRWQDGTLQALSVEGEAYPFDR</sequence>
<protein>
    <submittedName>
        <fullName evidence="3">Uncharacterized protein</fullName>
    </submittedName>
</protein>
<evidence type="ECO:0000313" key="4">
    <source>
        <dbReference type="Proteomes" id="UP001501337"/>
    </source>
</evidence>
<feature type="chain" id="PRO_5045161804" evidence="2">
    <location>
        <begin position="27"/>
        <end position="336"/>
    </location>
</feature>
<comment type="caution">
    <text evidence="3">The sequence shown here is derived from an EMBL/GenBank/DDBJ whole genome shotgun (WGS) entry which is preliminary data.</text>
</comment>
<dbReference type="EMBL" id="BAABBO010000001">
    <property type="protein sequence ID" value="GAA3948897.1"/>
    <property type="molecule type" value="Genomic_DNA"/>
</dbReference>
<keyword evidence="2" id="KW-0732">Signal</keyword>
<organism evidence="3 4">
    <name type="scientific">Allohahella marinimesophila</name>
    <dbReference type="NCBI Taxonomy" id="1054972"/>
    <lineage>
        <taxon>Bacteria</taxon>
        <taxon>Pseudomonadati</taxon>
        <taxon>Pseudomonadota</taxon>
        <taxon>Gammaproteobacteria</taxon>
        <taxon>Oceanospirillales</taxon>
        <taxon>Hahellaceae</taxon>
        <taxon>Allohahella</taxon>
    </lineage>
</organism>
<keyword evidence="4" id="KW-1185">Reference proteome</keyword>
<proteinExistence type="predicted"/>
<accession>A0ABP7NKC3</accession>
<dbReference type="Proteomes" id="UP001501337">
    <property type="component" value="Unassembled WGS sequence"/>
</dbReference>
<reference evidence="4" key="1">
    <citation type="journal article" date="2019" name="Int. J. Syst. Evol. Microbiol.">
        <title>The Global Catalogue of Microorganisms (GCM) 10K type strain sequencing project: providing services to taxonomists for standard genome sequencing and annotation.</title>
        <authorList>
            <consortium name="The Broad Institute Genomics Platform"/>
            <consortium name="The Broad Institute Genome Sequencing Center for Infectious Disease"/>
            <person name="Wu L."/>
            <person name="Ma J."/>
        </authorList>
    </citation>
    <scope>NUCLEOTIDE SEQUENCE [LARGE SCALE GENOMIC DNA]</scope>
    <source>
        <strain evidence="4">JCM 17555</strain>
    </source>
</reference>
<feature type="signal peptide" evidence="2">
    <location>
        <begin position="1"/>
        <end position="26"/>
    </location>
</feature>
<gene>
    <name evidence="3" type="ORF">GCM10022278_05140</name>
</gene>
<name>A0ABP7NKC3_9GAMM</name>